<dbReference type="Gene3D" id="1.10.246.20">
    <property type="entry name" value="Coactivator CBP, KIX domain"/>
    <property type="match status" value="1"/>
</dbReference>
<dbReference type="InterPro" id="IPR014744">
    <property type="entry name" value="Nuc_rcpt_coact_CREBbp"/>
</dbReference>
<feature type="region of interest" description="Disordered" evidence="25">
    <location>
        <begin position="1868"/>
        <end position="1891"/>
    </location>
</feature>
<feature type="compositionally biased region" description="Pro residues" evidence="25">
    <location>
        <begin position="1688"/>
        <end position="1699"/>
    </location>
</feature>
<keyword evidence="32" id="KW-1185">Reference proteome</keyword>
<dbReference type="SMART" id="SM00291">
    <property type="entry name" value="ZnF_ZZ"/>
    <property type="match status" value="1"/>
</dbReference>
<feature type="compositionally biased region" description="Polar residues" evidence="25">
    <location>
        <begin position="102"/>
        <end position="155"/>
    </location>
</feature>
<feature type="compositionally biased region" description="Low complexity" evidence="25">
    <location>
        <begin position="751"/>
        <end position="821"/>
    </location>
</feature>
<dbReference type="PROSITE" id="PS50134">
    <property type="entry name" value="ZF_TAZ"/>
    <property type="match status" value="2"/>
</dbReference>
<dbReference type="InterPro" id="IPR000433">
    <property type="entry name" value="Znf_ZZ"/>
</dbReference>
<evidence type="ECO:0000256" key="3">
    <source>
        <dbReference type="ARBA" id="ARBA00013184"/>
    </source>
</evidence>
<evidence type="ECO:0000256" key="6">
    <source>
        <dbReference type="ARBA" id="ARBA00022499"/>
    </source>
</evidence>
<feature type="region of interest" description="Disordered" evidence="25">
    <location>
        <begin position="54"/>
        <end position="155"/>
    </location>
</feature>
<dbReference type="CDD" id="cd02337">
    <property type="entry name" value="ZZ_CBP"/>
    <property type="match status" value="1"/>
</dbReference>
<feature type="compositionally biased region" description="Low complexity" evidence="25">
    <location>
        <begin position="1981"/>
        <end position="2002"/>
    </location>
</feature>
<dbReference type="InterPro" id="IPR031162">
    <property type="entry name" value="CBP_P300_HAT"/>
</dbReference>
<evidence type="ECO:0000256" key="1">
    <source>
        <dbReference type="ARBA" id="ARBA00004123"/>
    </source>
</evidence>
<accession>A0A8C4V165</accession>
<evidence type="ECO:0000256" key="22">
    <source>
        <dbReference type="PROSITE-ProRule" id="PRU00035"/>
    </source>
</evidence>
<dbReference type="InterPro" id="IPR003101">
    <property type="entry name" value="KIX_dom"/>
</dbReference>
<evidence type="ECO:0000259" key="27">
    <source>
        <dbReference type="PROSITE" id="PS50134"/>
    </source>
</evidence>
<dbReference type="GO" id="GO:0000123">
    <property type="term" value="C:histone acetyltransferase complex"/>
    <property type="evidence" value="ECO:0007669"/>
    <property type="project" value="InterPro"/>
</dbReference>
<evidence type="ECO:0000256" key="9">
    <source>
        <dbReference type="ARBA" id="ARBA00022723"/>
    </source>
</evidence>
<feature type="compositionally biased region" description="Low complexity" evidence="25">
    <location>
        <begin position="71"/>
        <end position="89"/>
    </location>
</feature>
<dbReference type="InterPro" id="IPR056484">
    <property type="entry name" value="PHD_P300"/>
</dbReference>
<feature type="compositionally biased region" description="Basic residues" evidence="25">
    <location>
        <begin position="1330"/>
        <end position="1340"/>
    </location>
</feature>
<evidence type="ECO:0000256" key="7">
    <source>
        <dbReference type="ARBA" id="ARBA00022553"/>
    </source>
</evidence>
<feature type="zinc finger region" description="TAZ-type" evidence="23">
    <location>
        <begin position="326"/>
        <end position="412"/>
    </location>
</feature>
<dbReference type="PROSITE" id="PS01357">
    <property type="entry name" value="ZF_ZZ_1"/>
    <property type="match status" value="1"/>
</dbReference>
<dbReference type="PROSITE" id="PS50952">
    <property type="entry name" value="KIX"/>
    <property type="match status" value="1"/>
</dbReference>
<feature type="domain" description="CBP/p300-type HAT" evidence="30">
    <location>
        <begin position="1068"/>
        <end position="1445"/>
    </location>
</feature>
<evidence type="ECO:0000256" key="8">
    <source>
        <dbReference type="ARBA" id="ARBA00022679"/>
    </source>
</evidence>
<keyword evidence="14" id="KW-0007">Acetylation</keyword>
<dbReference type="InterPro" id="IPR036529">
    <property type="entry name" value="KIX_dom_sf"/>
</dbReference>
<dbReference type="FunFam" id="2.10.110.40:FF:000001">
    <property type="entry name" value="E1A binding protein p300"/>
    <property type="match status" value="1"/>
</dbReference>
<dbReference type="Pfam" id="PF09030">
    <property type="entry name" value="Creb_binding"/>
    <property type="match status" value="1"/>
</dbReference>
<evidence type="ECO:0000256" key="16">
    <source>
        <dbReference type="ARBA" id="ARBA00023108"/>
    </source>
</evidence>
<dbReference type="Pfam" id="PF00439">
    <property type="entry name" value="Bromodomain"/>
    <property type="match status" value="1"/>
</dbReference>
<dbReference type="Pfam" id="PF02172">
    <property type="entry name" value="KIX"/>
    <property type="match status" value="1"/>
</dbReference>
<evidence type="ECO:0000259" key="26">
    <source>
        <dbReference type="PROSITE" id="PS50014"/>
    </source>
</evidence>
<evidence type="ECO:0000259" key="30">
    <source>
        <dbReference type="PROSITE" id="PS51727"/>
    </source>
</evidence>
<feature type="domain" description="TAZ-type" evidence="27">
    <location>
        <begin position="326"/>
        <end position="412"/>
    </location>
</feature>
<dbReference type="SUPFAM" id="SSF47370">
    <property type="entry name" value="Bromodomain"/>
    <property type="match status" value="1"/>
</dbReference>
<dbReference type="FunFam" id="1.20.920.10:FF:000001">
    <property type="entry name" value="Histone acetyltransferase p300"/>
    <property type="match status" value="1"/>
</dbReference>
<dbReference type="CDD" id="cd15557">
    <property type="entry name" value="PHD_CBP_p300"/>
    <property type="match status" value="1"/>
</dbReference>
<name>A0A8C4V165_FALTI</name>
<dbReference type="InterPro" id="IPR009110">
    <property type="entry name" value="Nuc_rcpt_coact"/>
</dbReference>
<dbReference type="PROSITE" id="PS50014">
    <property type="entry name" value="BROMODOMAIN_2"/>
    <property type="match status" value="1"/>
</dbReference>
<dbReference type="InterPro" id="IPR010303">
    <property type="entry name" value="RING_CBP-p300"/>
</dbReference>
<dbReference type="GO" id="GO:0048511">
    <property type="term" value="P:rhythmic process"/>
    <property type="evidence" value="ECO:0007669"/>
    <property type="project" value="UniProtKB-KW"/>
</dbReference>
<dbReference type="SMART" id="SM00297">
    <property type="entry name" value="BROMO"/>
    <property type="match status" value="1"/>
</dbReference>
<keyword evidence="16" id="KW-0090">Biological rhythms</keyword>
<keyword evidence="17 22" id="KW-0103">Bromodomain</keyword>
<dbReference type="FunFam" id="1.20.1020.10:FF:000002">
    <property type="entry name" value="E1A binding protein p300"/>
    <property type="match status" value="1"/>
</dbReference>
<dbReference type="SUPFAM" id="SSF57850">
    <property type="entry name" value="RING/U-box"/>
    <property type="match status" value="1"/>
</dbReference>
<keyword evidence="10" id="KW-0677">Repeat</keyword>
<feature type="compositionally biased region" description="Gly residues" evidence="25">
    <location>
        <begin position="1968"/>
        <end position="1977"/>
    </location>
</feature>
<feature type="region of interest" description="Disordered" evidence="25">
    <location>
        <begin position="2043"/>
        <end position="2165"/>
    </location>
</feature>
<feature type="compositionally biased region" description="Pro residues" evidence="25">
    <location>
        <begin position="2098"/>
        <end position="2121"/>
    </location>
</feature>
<dbReference type="GO" id="GO:0005654">
    <property type="term" value="C:nucleoplasm"/>
    <property type="evidence" value="ECO:0007669"/>
    <property type="project" value="UniProtKB-ARBA"/>
</dbReference>
<dbReference type="InterPro" id="IPR035898">
    <property type="entry name" value="TAZ_dom_sf"/>
</dbReference>
<feature type="region of interest" description="Disordered" evidence="25">
    <location>
        <begin position="1619"/>
        <end position="1704"/>
    </location>
</feature>
<feature type="compositionally biased region" description="Polar residues" evidence="25">
    <location>
        <begin position="1669"/>
        <end position="1682"/>
    </location>
</feature>
<dbReference type="SUPFAM" id="SSF47040">
    <property type="entry name" value="Kix domain of CBP (creb binding protein)"/>
    <property type="match status" value="1"/>
</dbReference>
<proteinExistence type="predicted"/>
<dbReference type="InterPro" id="IPR018359">
    <property type="entry name" value="Bromodomain_CS"/>
</dbReference>
<dbReference type="FunFam" id="3.30.60.90:FF:000003">
    <property type="entry name" value="E1A binding protein p300"/>
    <property type="match status" value="1"/>
</dbReference>
<feature type="compositionally biased region" description="Polar residues" evidence="25">
    <location>
        <begin position="432"/>
        <end position="459"/>
    </location>
</feature>
<feature type="domain" description="TAZ-type" evidence="27">
    <location>
        <begin position="1510"/>
        <end position="1591"/>
    </location>
</feature>
<evidence type="ECO:0000256" key="5">
    <source>
        <dbReference type="ARBA" id="ARBA00022490"/>
    </source>
</evidence>
<evidence type="ECO:0000256" key="14">
    <source>
        <dbReference type="ARBA" id="ARBA00022990"/>
    </source>
</evidence>
<dbReference type="InterPro" id="IPR013083">
    <property type="entry name" value="Znf_RING/FYVE/PHD"/>
</dbReference>
<dbReference type="Pfam" id="PF06001">
    <property type="entry name" value="RING_CBP-p300"/>
    <property type="match status" value="1"/>
</dbReference>
<keyword evidence="18" id="KW-0804">Transcription</keyword>
<dbReference type="GO" id="GO:0045944">
    <property type="term" value="P:positive regulation of transcription by RNA polymerase II"/>
    <property type="evidence" value="ECO:0007669"/>
    <property type="project" value="TreeGrafter"/>
</dbReference>
<dbReference type="InterPro" id="IPR000197">
    <property type="entry name" value="Znf_TAZ"/>
</dbReference>
<dbReference type="CDD" id="cd05495">
    <property type="entry name" value="Bromo_cbp_like"/>
    <property type="match status" value="1"/>
</dbReference>
<dbReference type="InterPro" id="IPR043145">
    <property type="entry name" value="Znf_ZZ_sf"/>
</dbReference>
<comment type="catalytic activity">
    <reaction evidence="21">
        <text>(S)-lactoyl-CoA + L-lysyl-[protein] = N(6)-[(S)-lactoyl]-L-lysyl-[protein] + CoA + H(+)</text>
        <dbReference type="Rhea" id="RHEA:61996"/>
        <dbReference type="Rhea" id="RHEA-COMP:9752"/>
        <dbReference type="Rhea" id="RHEA-COMP:19466"/>
        <dbReference type="ChEBI" id="CHEBI:15378"/>
        <dbReference type="ChEBI" id="CHEBI:29969"/>
        <dbReference type="ChEBI" id="CHEBI:57287"/>
        <dbReference type="ChEBI" id="CHEBI:231527"/>
        <dbReference type="ChEBI" id="CHEBI:231528"/>
    </reaction>
    <physiologicalReaction direction="left-to-right" evidence="21">
        <dbReference type="Rhea" id="RHEA:61997"/>
    </physiologicalReaction>
</comment>
<evidence type="ECO:0000256" key="23">
    <source>
        <dbReference type="PROSITE-ProRule" id="PRU00203"/>
    </source>
</evidence>
<dbReference type="InterPro" id="IPR001487">
    <property type="entry name" value="Bromodomain"/>
</dbReference>
<dbReference type="PROSITE" id="PS00633">
    <property type="entry name" value="BROMODOMAIN_1"/>
    <property type="match status" value="1"/>
</dbReference>
<dbReference type="SUPFAM" id="SSF57933">
    <property type="entry name" value="TAZ domain"/>
    <property type="match status" value="2"/>
</dbReference>
<feature type="region of interest" description="Disordered" evidence="25">
    <location>
        <begin position="420"/>
        <end position="459"/>
    </location>
</feature>
<dbReference type="Pfam" id="PF23570">
    <property type="entry name" value="PHD_P300"/>
    <property type="match status" value="1"/>
</dbReference>
<dbReference type="PANTHER" id="PTHR13808">
    <property type="entry name" value="CBP/P300-RELATED"/>
    <property type="match status" value="1"/>
</dbReference>
<dbReference type="GO" id="GO:0003713">
    <property type="term" value="F:transcription coactivator activity"/>
    <property type="evidence" value="ECO:0007669"/>
    <property type="project" value="InterPro"/>
</dbReference>
<feature type="compositionally biased region" description="Pro residues" evidence="25">
    <location>
        <begin position="1645"/>
        <end position="1657"/>
    </location>
</feature>
<dbReference type="InterPro" id="IPR038547">
    <property type="entry name" value="RING_CBP-p300_sf"/>
</dbReference>
<dbReference type="InterPro" id="IPR036427">
    <property type="entry name" value="Bromodomain-like_sf"/>
</dbReference>
<dbReference type="FunFam" id="3.30.40.10:FF:000034">
    <property type="entry name" value="Histone acetyltransferase p300"/>
    <property type="match status" value="1"/>
</dbReference>
<keyword evidence="19" id="KW-0539">Nucleus</keyword>
<dbReference type="Pfam" id="PF00569">
    <property type="entry name" value="ZZ"/>
    <property type="match status" value="1"/>
</dbReference>
<feature type="zinc finger region" description="TAZ-type" evidence="23">
    <location>
        <begin position="1510"/>
        <end position="1591"/>
    </location>
</feature>
<feature type="compositionally biased region" description="Low complexity" evidence="25">
    <location>
        <begin position="2043"/>
        <end position="2054"/>
    </location>
</feature>
<keyword evidence="15" id="KW-0805">Transcription regulation</keyword>
<evidence type="ECO:0000256" key="4">
    <source>
        <dbReference type="ARBA" id="ARBA00022481"/>
    </source>
</evidence>
<comment type="subcellular location">
    <subcellularLocation>
        <location evidence="2">Cytoplasm</location>
    </subcellularLocation>
    <subcellularLocation>
        <location evidence="1">Nucleus</location>
    </subcellularLocation>
</comment>
<feature type="domain" description="Bromo" evidence="26">
    <location>
        <begin position="848"/>
        <end position="920"/>
    </location>
</feature>
<dbReference type="Pfam" id="PF08214">
    <property type="entry name" value="HAT_KAT11"/>
    <property type="match status" value="1"/>
</dbReference>
<protein>
    <recommendedName>
        <fullName evidence="3">histone acetyltransferase</fullName>
        <ecNumber evidence="3">2.3.1.48</ecNumber>
    </recommendedName>
</protein>
<keyword evidence="6" id="KW-1017">Isopeptide bond</keyword>
<feature type="region of interest" description="Disordered" evidence="25">
    <location>
        <begin position="1956"/>
        <end position="2011"/>
    </location>
</feature>
<evidence type="ECO:0000256" key="2">
    <source>
        <dbReference type="ARBA" id="ARBA00004496"/>
    </source>
</evidence>
<dbReference type="Gene3D" id="3.30.40.10">
    <property type="entry name" value="Zinc/RING finger domain, C3HC4 (zinc finger)"/>
    <property type="match status" value="1"/>
</dbReference>
<dbReference type="Gene3D" id="3.30.60.90">
    <property type="match status" value="1"/>
</dbReference>
<keyword evidence="11 24" id="KW-0863">Zinc-finger</keyword>
<evidence type="ECO:0000256" key="19">
    <source>
        <dbReference type="ARBA" id="ARBA00023242"/>
    </source>
</evidence>
<evidence type="ECO:0000256" key="21">
    <source>
        <dbReference type="ARBA" id="ARBA00047411"/>
    </source>
</evidence>
<organism evidence="31 32">
    <name type="scientific">Falco tinnunculus</name>
    <name type="common">Common kestrel</name>
    <dbReference type="NCBI Taxonomy" id="100819"/>
    <lineage>
        <taxon>Eukaryota</taxon>
        <taxon>Metazoa</taxon>
        <taxon>Chordata</taxon>
        <taxon>Craniata</taxon>
        <taxon>Vertebrata</taxon>
        <taxon>Euteleostomi</taxon>
        <taxon>Archelosauria</taxon>
        <taxon>Archosauria</taxon>
        <taxon>Dinosauria</taxon>
        <taxon>Saurischia</taxon>
        <taxon>Theropoda</taxon>
        <taxon>Coelurosauria</taxon>
        <taxon>Aves</taxon>
        <taxon>Neognathae</taxon>
        <taxon>Neoaves</taxon>
        <taxon>Telluraves</taxon>
        <taxon>Australaves</taxon>
        <taxon>Falconiformes</taxon>
        <taxon>Falconidae</taxon>
        <taxon>Falco</taxon>
    </lineage>
</organism>
<dbReference type="FunFam" id="1.20.1020.10:FF:000001">
    <property type="entry name" value="E1A binding protein p300"/>
    <property type="match status" value="1"/>
</dbReference>
<dbReference type="PROSITE" id="PS51727">
    <property type="entry name" value="CBP_P300_HAT"/>
    <property type="match status" value="1"/>
</dbReference>
<dbReference type="FunFam" id="1.10.246.20:FF:000001">
    <property type="entry name" value="E1A binding protein p300"/>
    <property type="match status" value="1"/>
</dbReference>
<evidence type="ECO:0000256" key="17">
    <source>
        <dbReference type="ARBA" id="ARBA00023117"/>
    </source>
</evidence>
<dbReference type="GO" id="GO:0008270">
    <property type="term" value="F:zinc ion binding"/>
    <property type="evidence" value="ECO:0007669"/>
    <property type="project" value="UniProtKB-KW"/>
</dbReference>
<evidence type="ECO:0000313" key="31">
    <source>
        <dbReference type="Ensembl" id="ENSFTIP00000020743.1"/>
    </source>
</evidence>
<feature type="compositionally biased region" description="Polar residues" evidence="25">
    <location>
        <begin position="2083"/>
        <end position="2092"/>
    </location>
</feature>
<keyword evidence="5" id="KW-0963">Cytoplasm</keyword>
<evidence type="ECO:0000256" key="13">
    <source>
        <dbReference type="ARBA" id="ARBA00022843"/>
    </source>
</evidence>
<dbReference type="InterPro" id="IPR037073">
    <property type="entry name" value="Nuc_rcpt_coact_CREBbp_sf"/>
</dbReference>
<dbReference type="SMART" id="SM01250">
    <property type="entry name" value="KAT11"/>
    <property type="match status" value="1"/>
</dbReference>
<feature type="region of interest" description="Disordered" evidence="25">
    <location>
        <begin position="1301"/>
        <end position="1360"/>
    </location>
</feature>
<dbReference type="InterPro" id="IPR013178">
    <property type="entry name" value="Histone_AcTrfase_Rtt109/CBP"/>
</dbReference>
<dbReference type="Proteomes" id="UP000694562">
    <property type="component" value="Unplaced"/>
</dbReference>
<evidence type="ECO:0000256" key="11">
    <source>
        <dbReference type="ARBA" id="ARBA00022771"/>
    </source>
</evidence>
<evidence type="ECO:0000256" key="18">
    <source>
        <dbReference type="ARBA" id="ARBA00023163"/>
    </source>
</evidence>
<dbReference type="CDD" id="cd20910">
    <property type="entry name" value="NCBD_CREBBP-p300_like"/>
    <property type="match status" value="1"/>
</dbReference>
<dbReference type="GO" id="GO:0140297">
    <property type="term" value="F:DNA-binding transcription factor binding"/>
    <property type="evidence" value="ECO:0007669"/>
    <property type="project" value="UniProtKB-ARBA"/>
</dbReference>
<dbReference type="Pfam" id="PF02135">
    <property type="entry name" value="zf-TAZ"/>
    <property type="match status" value="2"/>
</dbReference>
<dbReference type="Gene3D" id="1.20.920.10">
    <property type="entry name" value="Bromodomain-like"/>
    <property type="match status" value="1"/>
</dbReference>
<evidence type="ECO:0000256" key="12">
    <source>
        <dbReference type="ARBA" id="ARBA00022833"/>
    </source>
</evidence>
<dbReference type="GO" id="GO:0004402">
    <property type="term" value="F:histone acetyltransferase activity"/>
    <property type="evidence" value="ECO:0007669"/>
    <property type="project" value="InterPro"/>
</dbReference>
<dbReference type="SUPFAM" id="SSF69125">
    <property type="entry name" value="Nuclear receptor coactivator interlocking domain"/>
    <property type="match status" value="1"/>
</dbReference>
<feature type="compositionally biased region" description="Polar residues" evidence="25">
    <location>
        <begin position="2064"/>
        <end position="2076"/>
    </location>
</feature>
<dbReference type="GO" id="GO:0005667">
    <property type="term" value="C:transcription regulator complex"/>
    <property type="evidence" value="ECO:0007669"/>
    <property type="project" value="TreeGrafter"/>
</dbReference>
<evidence type="ECO:0000259" key="28">
    <source>
        <dbReference type="PROSITE" id="PS50135"/>
    </source>
</evidence>
<dbReference type="PANTHER" id="PTHR13808:SF34">
    <property type="entry name" value="CREB-BINDING PROTEIN"/>
    <property type="match status" value="1"/>
</dbReference>
<evidence type="ECO:0000256" key="10">
    <source>
        <dbReference type="ARBA" id="ARBA00022737"/>
    </source>
</evidence>
<dbReference type="PROSITE" id="PS50135">
    <property type="entry name" value="ZF_ZZ_2"/>
    <property type="match status" value="1"/>
</dbReference>
<dbReference type="SMART" id="SM00551">
    <property type="entry name" value="ZnF_TAZ"/>
    <property type="match status" value="2"/>
</dbReference>
<evidence type="ECO:0000256" key="25">
    <source>
        <dbReference type="SAM" id="MobiDB-lite"/>
    </source>
</evidence>
<evidence type="ECO:0000313" key="32">
    <source>
        <dbReference type="Proteomes" id="UP000694562"/>
    </source>
</evidence>
<sequence>MFIYVLCPHFGSLFDLENDLPDELIPNGELGLLNSSGNLVPDAASKHKQLSELLRGGSSSSLNPGIGNVNSNSPVQQGVGSQVQGQPNSANIGNLGAMGKSPLNSGDSSASGLAKQAASTSGPTTPASQTLNSQAQKQVGMVTSSPATSQTGPGICMNTNFSQTHQSLLNSNSGHSLMNQPQQGQGQVMNGSLGAAGRGRGAGMQYSAPAMQGNAGSVLAETLTQVSPQMTGHTGLNTAQTGMGMTGNTSPFGQPFSQTGGQQMGATGVNPQLPNKPGMANSLSPFPADIKSTPVTSVPNMSQMQTQVQQVGIVPTQAMATGPTADPEKRKLIQQQLVLLLHAHKCQRREQANGEVRACALPHCRTMKNVLNHMTHCQAGKACQVAHCASSRQIISHWKNCTRHDCPVCLPLKNASDKRNQQPLLGSPAGGIQNSIGSVGTGQQNTPSLSNPNPIDPSSMQRAYAALGLPYGNQPQTQLQPQVQGQQPAQPQAHQQMRTINALGRWKKYQETKSRFYFSPLMNDGTNSGNVGNLSSMPTAAPPSSTGVRKAWHEHVTQDLRNHLVHKLVQAIFPTPDPAALKDRRMENLVAYARKVEGDMYESANSRDEYYHLLAEKIYKIQKELEEKRRSRLHKQGMLGNQPALQTPGPQPPGIPQVAAAMGQAQPVRPPSKYFCRRYFCGSAAQGQVPSAALPNSMNMLGPQSGQLPCPPVTQPPLHQTTPPVSTAAGMPPIQHQTPTGMTPPQPAAPTQPSTPVSSSGQTPTPTPGSVPNATQTQSTPTGQTAAQAQVTPQPQTPVQPQSVPTPQPSQQQPTSVQAQPPGTPVSTIFKPEELRQALMPTLEALYRQDPESLPFRQPVDPQLLGIPDYFDIVKNPMDLSTIKRKLDTGQYQEPWQYVDDVWLMFNNAWLYNRKTSRVYKFCTKLAEVFEQEIDPVMQSLGYCCGRKYEFSPQTLCCYGKQLCTIPRDAAYYSYQNRYHFCEKCFTEIQGENVTLGDDPSQPQTTISKDQFEKKKNDTLDPEPFVDCKECGRKMHQICVLHYDIIWPSGFVCDNCLKKTGRTRKENKFSAKRLQTTRLGNHLEDRVNKFLRRQNHPEAGEVFVRVVASSDKTVEVKPGMKSRFVDSGEMSESFPYRTKALFAFEEIDGVDVCFFGMHVQEYGSDCPPPNTRRVYISYLDSIHFFRPRCLRTAVYHEILIGYLEYVKKLGYVTGHIWACPPSEGDDYIFHCHPPDQKIPKPKRLQEWYKKMLDKAFAERIIHDYKDIFKQATEDRLTSAKELPYFEGDFWPNVLEESIKELEQEEEERKKEESTAASETTEGSQGDSKNAKKKNNKKTNKNKSSISRANKKKPSMPNVSNDLSQKLYATMEKHKEVFFVIHLHAGPVINTLPPIVDPDPLLSCDLMDGRDAFLTLARDKHWEFSSLRRSKWSTLCMLVELHTQGQDRFVYTCNECKHHVETRWHCTVCEDYDLCINCYNTKSHDHKMVKWGLGLDDESNSQGEQQSKSPQESRRLSIQRCIQSLVHACQCRNANCSLPSCQKMKRVVQHTKGCKRKTNGGCPVCKQLIALCCYHAKHCQENKCPVPFCLNIKHKLRQQQIQHRLQQAQLMRRRMATMNTRNVPQQSLPSPTSATPGTPTQQPSTPQTPQPPPQPQPSPVSMSPAGFPSVSRTQPPTTVSTGKPANPVSAPPPPAQPPPAAVEAARQIEREAAQQQQQLYRVNNINNGLPPGRPGLVNPTVGSVNQMQQVSMNVPRPNPVSGPVMSNMQPGQWQSPPMPQQQPMQPGMARPVMPMATPQAVAGPRMPGVQQPPRSIPPNALQDLLRTLKSPSSPQQQQQVLNILKSNPQLMAAFIKQRTAKYVANQPGMQPQAGIQPQPGMQQPQTGMQQPGMHAQAGLQNMNAMQAGVQRPSVPPQQQGIGAMNPQGQAINIMNPGHNPSMANMSPQYREILRRQLLQQQQQQQQQQGGAGMAGGMAGHNQFQQPQGPGGYPQAMQQQRMQQHISIQGGSMGQMAQMGQLNQMGQPGMGADGTPNIQQALQQRILQQQQMKQQIGSPGQPNPMSPQQHMLSGQPQASHLPGQQIATSLSNQVRSPAPVQSPRPQSQPPHSSPSPRIQPQPSPHHVSPQTGSPHPGLAVTMASSMDQGHLGNPEQSAMLPQLNTPNRSALSNELSLVGDTTGDTLEKFVEGL</sequence>
<feature type="compositionally biased region" description="Low complexity" evidence="25">
    <location>
        <begin position="1956"/>
        <end position="1967"/>
    </location>
</feature>
<feature type="domain" description="KIX" evidence="29">
    <location>
        <begin position="547"/>
        <end position="626"/>
    </location>
</feature>
<dbReference type="Gene3D" id="1.20.1020.10">
    <property type="entry name" value="TAZ domain"/>
    <property type="match status" value="2"/>
</dbReference>
<dbReference type="EC" id="2.3.1.48" evidence="3"/>
<dbReference type="Gene3D" id="2.10.110.40">
    <property type="match status" value="1"/>
</dbReference>
<evidence type="ECO:0000256" key="24">
    <source>
        <dbReference type="PROSITE-ProRule" id="PRU00228"/>
    </source>
</evidence>
<dbReference type="Ensembl" id="ENSFTIT00000021611.1">
    <property type="protein sequence ID" value="ENSFTIP00000020743.1"/>
    <property type="gene ID" value="ENSFTIG00000012586.1"/>
</dbReference>
<keyword evidence="13" id="KW-0832">Ubl conjugation</keyword>
<feature type="domain" description="ZZ-type" evidence="28">
    <location>
        <begin position="1447"/>
        <end position="1495"/>
    </location>
</feature>
<keyword evidence="4" id="KW-0488">Methylation</keyword>
<keyword evidence="7" id="KW-0597">Phosphoprotein</keyword>
<feature type="region of interest" description="Disordered" evidence="25">
    <location>
        <begin position="695"/>
        <end position="828"/>
    </location>
</feature>
<keyword evidence="8" id="KW-0808">Transferase</keyword>
<dbReference type="Gene3D" id="1.10.1630.10">
    <property type="entry name" value="Nuclear receptor coactivator, CREB-bp-like, interlocking domain"/>
    <property type="match status" value="1"/>
</dbReference>
<dbReference type="PRINTS" id="PR00503">
    <property type="entry name" value="BROMODOMAIN"/>
</dbReference>
<reference evidence="31" key="1">
    <citation type="submission" date="2025-08" db="UniProtKB">
        <authorList>
            <consortium name="Ensembl"/>
        </authorList>
    </citation>
    <scope>IDENTIFICATION</scope>
</reference>
<evidence type="ECO:0000259" key="29">
    <source>
        <dbReference type="PROSITE" id="PS50952"/>
    </source>
</evidence>
<keyword evidence="12 23" id="KW-0862">Zinc</keyword>
<feature type="compositionally biased region" description="Low complexity" evidence="25">
    <location>
        <begin position="1628"/>
        <end position="1644"/>
    </location>
</feature>
<dbReference type="CDD" id="cd15802">
    <property type="entry name" value="RING_CBP-p300"/>
    <property type="match status" value="1"/>
</dbReference>
<dbReference type="GO" id="GO:0005737">
    <property type="term" value="C:cytoplasm"/>
    <property type="evidence" value="ECO:0007669"/>
    <property type="project" value="UniProtKB-SubCell"/>
</dbReference>
<dbReference type="GO" id="GO:0031490">
    <property type="term" value="F:chromatin DNA binding"/>
    <property type="evidence" value="ECO:0007669"/>
    <property type="project" value="TreeGrafter"/>
</dbReference>
<feature type="compositionally biased region" description="Basic and acidic residues" evidence="25">
    <location>
        <begin position="1301"/>
        <end position="1313"/>
    </location>
</feature>
<evidence type="ECO:0000256" key="15">
    <source>
        <dbReference type="ARBA" id="ARBA00023015"/>
    </source>
</evidence>
<keyword evidence="20" id="KW-0012">Acyltransferase</keyword>
<feature type="compositionally biased region" description="Polar residues" evidence="25">
    <location>
        <begin position="695"/>
        <end position="707"/>
    </location>
</feature>
<evidence type="ECO:0000256" key="20">
    <source>
        <dbReference type="ARBA" id="ARBA00023315"/>
    </source>
</evidence>
<keyword evidence="9 23" id="KW-0479">Metal-binding</keyword>
<dbReference type="PRINTS" id="PR01217">
    <property type="entry name" value="PRICHEXTENSN"/>
</dbReference>
<reference evidence="31" key="2">
    <citation type="submission" date="2025-09" db="UniProtKB">
        <authorList>
            <consortium name="Ensembl"/>
        </authorList>
    </citation>
    <scope>IDENTIFICATION</scope>
</reference>